<keyword evidence="3" id="KW-1185">Reference proteome</keyword>
<sequence>MTRRLAAAALAALGTAVLVLLGTLSAAPAGAADLARFDPGFIISDPVFYNSAALTPAQVKAFIDQKGAGCVPAAGSTCLKSYTESTTSRAATNRCAAYEGAANESAASIVAKVAAACGINPQVLLVTLQKEQGLVTASSGKPASTYQKAMGYGCPDTAACDALYFGFFNQVYSAASQFRNYALNPQNYSHRAGLTNNVRFHPNAACGSSPVLIRNQATASLYNYTPYQPNAAALAAGYGTGDACSSYGNRNFWNYFSDWFGNPAGSPPFGFLDSVTVSGLTVTVTGWAIDPETNAPIAVHVYAGSTAQAFVADVSRPDLVAPFNRGDKHGYVASMQVSPGTQDVCVWAINNDTISGNTLLGCRTVTVPNPLRGFVDTVTPDATGVSVSGWVYDPDSTGTSVPVSVLVDGVATSITADQPRPDVDAAYGAGPRHGFSAHVPASIGTHTVCLVAHKPAPGKDLPLTCRSVSVVNQSPTGFRDTFSTTPSTVTVKGWALDPDTTDPIAIHMYVDGNSQAFVANEPRPDIGAIYGKGDNHGFTATMNASPGSHNVCLYAINTPAGNNVALGCRTMTVTNSAPTGFIDSTSGAPGSVTVKGWALDPDTTDPIAIHMYVDGNSQAFVADQTRPDIGAIFGKGDRHGFSATMNATPGSKNVCLYAINTPAGTNVALGCRTVVVPAANRTPTGFLDSVTTTANSVTVKGWALDLDTTDPIAVHMYVDGTGQAFVADQTRPDIAAVFGMGDRHGFTTTMSAPPGSHSVCLYAINTPAGANATLGCRTVTVG</sequence>
<feature type="chain" id="PRO_5021807248" description="Hemagglutinin" evidence="1">
    <location>
        <begin position="32"/>
        <end position="782"/>
    </location>
</feature>
<accession>A0A511JI27</accession>
<name>A0A511JI27_9CELL</name>
<evidence type="ECO:0000313" key="3">
    <source>
        <dbReference type="Proteomes" id="UP000321049"/>
    </source>
</evidence>
<evidence type="ECO:0008006" key="4">
    <source>
        <dbReference type="Google" id="ProtNLM"/>
    </source>
</evidence>
<keyword evidence="1" id="KW-0732">Signal</keyword>
<evidence type="ECO:0000256" key="1">
    <source>
        <dbReference type="SAM" id="SignalP"/>
    </source>
</evidence>
<protein>
    <recommendedName>
        <fullName evidence="4">Hemagglutinin</fullName>
    </recommendedName>
</protein>
<dbReference type="AlphaFoldDB" id="A0A511JI27"/>
<proteinExistence type="predicted"/>
<organism evidence="2 3">
    <name type="scientific">Cellulomonas terrae</name>
    <dbReference type="NCBI Taxonomy" id="311234"/>
    <lineage>
        <taxon>Bacteria</taxon>
        <taxon>Bacillati</taxon>
        <taxon>Actinomycetota</taxon>
        <taxon>Actinomycetes</taxon>
        <taxon>Micrococcales</taxon>
        <taxon>Cellulomonadaceae</taxon>
        <taxon>Cellulomonas</taxon>
    </lineage>
</organism>
<dbReference type="RefSeq" id="WP_186814755.1">
    <property type="nucleotide sequence ID" value="NZ_BJWH01000004.1"/>
</dbReference>
<evidence type="ECO:0000313" key="2">
    <source>
        <dbReference type="EMBL" id="GEL97668.1"/>
    </source>
</evidence>
<dbReference type="EMBL" id="BJWH01000004">
    <property type="protein sequence ID" value="GEL97668.1"/>
    <property type="molecule type" value="Genomic_DNA"/>
</dbReference>
<feature type="signal peptide" evidence="1">
    <location>
        <begin position="1"/>
        <end position="31"/>
    </location>
</feature>
<reference evidence="2 3" key="1">
    <citation type="submission" date="2019-07" db="EMBL/GenBank/DDBJ databases">
        <title>Whole genome shotgun sequence of Cellulomonas terrae NBRC 100819.</title>
        <authorList>
            <person name="Hosoyama A."/>
            <person name="Uohara A."/>
            <person name="Ohji S."/>
            <person name="Ichikawa N."/>
        </authorList>
    </citation>
    <scope>NUCLEOTIDE SEQUENCE [LARGE SCALE GENOMIC DNA]</scope>
    <source>
        <strain evidence="2 3">NBRC 100819</strain>
    </source>
</reference>
<comment type="caution">
    <text evidence="2">The sequence shown here is derived from an EMBL/GenBank/DDBJ whole genome shotgun (WGS) entry which is preliminary data.</text>
</comment>
<dbReference type="Proteomes" id="UP000321049">
    <property type="component" value="Unassembled WGS sequence"/>
</dbReference>
<gene>
    <name evidence="2" type="ORF">CTE05_12150</name>
</gene>